<organism evidence="1 2">
    <name type="scientific">Tetranychus urticae</name>
    <name type="common">Two-spotted spider mite</name>
    <dbReference type="NCBI Taxonomy" id="32264"/>
    <lineage>
        <taxon>Eukaryota</taxon>
        <taxon>Metazoa</taxon>
        <taxon>Ecdysozoa</taxon>
        <taxon>Arthropoda</taxon>
        <taxon>Chelicerata</taxon>
        <taxon>Arachnida</taxon>
        <taxon>Acari</taxon>
        <taxon>Acariformes</taxon>
        <taxon>Trombidiformes</taxon>
        <taxon>Prostigmata</taxon>
        <taxon>Eleutherengona</taxon>
        <taxon>Raphignathae</taxon>
        <taxon>Tetranychoidea</taxon>
        <taxon>Tetranychidae</taxon>
        <taxon>Tetranychus</taxon>
    </lineage>
</organism>
<protein>
    <submittedName>
        <fullName evidence="1">Uncharacterized protein</fullName>
    </submittedName>
</protein>
<reference evidence="2" key="1">
    <citation type="submission" date="2011-08" db="EMBL/GenBank/DDBJ databases">
        <authorList>
            <person name="Rombauts S."/>
        </authorList>
    </citation>
    <scope>NUCLEOTIDE SEQUENCE</scope>
    <source>
        <strain evidence="2">London</strain>
    </source>
</reference>
<dbReference type="Proteomes" id="UP000015104">
    <property type="component" value="Unassembled WGS sequence"/>
</dbReference>
<proteinExistence type="predicted"/>
<dbReference type="HOGENOM" id="CLU_558175_0_0_1"/>
<evidence type="ECO:0000313" key="1">
    <source>
        <dbReference type="EnsemblMetazoa" id="tetur02g09600.1"/>
    </source>
</evidence>
<dbReference type="EMBL" id="CAEY01000815">
    <property type="status" value="NOT_ANNOTATED_CDS"/>
    <property type="molecule type" value="Genomic_DNA"/>
</dbReference>
<name>T1JWV1_TETUR</name>
<dbReference type="EnsemblMetazoa" id="tetur02g09600.1">
    <property type="protein sequence ID" value="tetur02g09600.1"/>
    <property type="gene ID" value="tetur02g09600"/>
</dbReference>
<dbReference type="AlphaFoldDB" id="T1JWV1"/>
<accession>T1JWV1</accession>
<reference evidence="1" key="2">
    <citation type="submission" date="2015-06" db="UniProtKB">
        <authorList>
            <consortium name="EnsemblMetazoa"/>
        </authorList>
    </citation>
    <scope>IDENTIFICATION</scope>
</reference>
<keyword evidence="2" id="KW-1185">Reference proteome</keyword>
<evidence type="ECO:0000313" key="2">
    <source>
        <dbReference type="Proteomes" id="UP000015104"/>
    </source>
</evidence>
<sequence>MGKELSRPIRSISASVSKIADRNVTSTKIEDLTDLFVKIRKDYEGAAATKTFAFNSLNRDLSDTVKTFNRIFVSFSSLLESQKKIFETNVQMLFADVGQTSDFCKNIYRANLDAEFQLYIVLNQRIDEAKLEGINKKLQEDILPSNMTFLTGPNFQLNSFLKYRNAKQIHGGDYLTKSSNLALDYFPETDLRKIKLSSYTTVNGLFLLDPPGTQNSTNIDIYTNVTLTSSDTNHPQVILMINWIAIIGIMDGLLEDIPGRNETTSKMDSLVDSYQSYGDIIASNFSQREPTFDKLHDDLFELMKEINKKFYPSSVLLEKTEANFKKNFPIVYAQANDAKDFCDKAFKGSNELETQVADLIADLMSKTLLDGINKKLQEDILPSNMTFLTGLNFQLNSFLKFRKAKQIDGGDYLAKSSNLETDYFPETDFTKIKLTSYATVNGSFLLDPPGTPGLGNSIVSTQGTLPANISFPRDLSAFTVYAQEIIPLN</sequence>